<protein>
    <recommendedName>
        <fullName evidence="3">RRN7-type domain-containing protein</fullName>
    </recommendedName>
</protein>
<keyword evidence="2" id="KW-1185">Reference proteome</keyword>
<dbReference type="EMBL" id="JAMDNP010000141">
    <property type="protein sequence ID" value="MCY9764971.1"/>
    <property type="molecule type" value="Genomic_DNA"/>
</dbReference>
<evidence type="ECO:0000313" key="2">
    <source>
        <dbReference type="Proteomes" id="UP001527181"/>
    </source>
</evidence>
<name>A0ABT4H7L4_PAEAL</name>
<dbReference type="GeneID" id="94492169"/>
<accession>A0ABT4H7L4</accession>
<gene>
    <name evidence="1" type="ORF">M5X12_31225</name>
</gene>
<sequence>MKTCPYCGSVVEIRSGAYYCGFCDMILPQELLQEEGKRKQFSINQASVSIDLADMSTPELMTRKTYELLILLRHLRQKRSDSFNLMRILKKANAQADEFQAAASSSGKDYEWWTRKMWIVENIIRDRMNYVPARITDDYLLSIEKQIIDGNSKNLIVVGGK</sequence>
<reference evidence="1 2" key="1">
    <citation type="submission" date="2022-05" db="EMBL/GenBank/DDBJ databases">
        <title>Genome Sequencing of Bee-Associated Microbes.</title>
        <authorList>
            <person name="Dunlap C."/>
        </authorList>
    </citation>
    <scope>NUCLEOTIDE SEQUENCE [LARGE SCALE GENOMIC DNA]</scope>
    <source>
        <strain evidence="1 2">NRRL B-04010</strain>
    </source>
</reference>
<dbReference type="RefSeq" id="WP_005551977.1">
    <property type="nucleotide sequence ID" value="NZ_JAMDLX010000053.1"/>
</dbReference>
<comment type="caution">
    <text evidence="1">The sequence shown here is derived from an EMBL/GenBank/DDBJ whole genome shotgun (WGS) entry which is preliminary data.</text>
</comment>
<evidence type="ECO:0008006" key="3">
    <source>
        <dbReference type="Google" id="ProtNLM"/>
    </source>
</evidence>
<evidence type="ECO:0000313" key="1">
    <source>
        <dbReference type="EMBL" id="MCY9764971.1"/>
    </source>
</evidence>
<organism evidence="1 2">
    <name type="scientific">Paenibacillus alvei</name>
    <name type="common">Bacillus alvei</name>
    <dbReference type="NCBI Taxonomy" id="44250"/>
    <lineage>
        <taxon>Bacteria</taxon>
        <taxon>Bacillati</taxon>
        <taxon>Bacillota</taxon>
        <taxon>Bacilli</taxon>
        <taxon>Bacillales</taxon>
        <taxon>Paenibacillaceae</taxon>
        <taxon>Paenibacillus</taxon>
    </lineage>
</organism>
<dbReference type="Proteomes" id="UP001527181">
    <property type="component" value="Unassembled WGS sequence"/>
</dbReference>
<proteinExistence type="predicted"/>